<dbReference type="EMBL" id="VGJX01000813">
    <property type="protein sequence ID" value="MBM3275995.1"/>
    <property type="molecule type" value="Genomic_DNA"/>
</dbReference>
<dbReference type="InterPro" id="IPR036812">
    <property type="entry name" value="NAD(P)_OxRdtase_dom_sf"/>
</dbReference>
<evidence type="ECO:0000259" key="2">
    <source>
        <dbReference type="Pfam" id="PF00248"/>
    </source>
</evidence>
<dbReference type="PANTHER" id="PTHR43364:SF4">
    <property type="entry name" value="NAD(P)-LINKED OXIDOREDUCTASE SUPERFAMILY PROTEIN"/>
    <property type="match status" value="1"/>
</dbReference>
<dbReference type="InterPro" id="IPR050523">
    <property type="entry name" value="AKR_Detox_Biosynth"/>
</dbReference>
<dbReference type="GO" id="GO:0005829">
    <property type="term" value="C:cytosol"/>
    <property type="evidence" value="ECO:0007669"/>
    <property type="project" value="TreeGrafter"/>
</dbReference>
<organism evidence="3 4">
    <name type="scientific">Candidatus Tanganyikabacteria bacterium</name>
    <dbReference type="NCBI Taxonomy" id="2961651"/>
    <lineage>
        <taxon>Bacteria</taxon>
        <taxon>Bacillati</taxon>
        <taxon>Candidatus Sericytochromatia</taxon>
        <taxon>Candidatus Tanganyikabacteria</taxon>
    </lineage>
</organism>
<feature type="non-terminal residue" evidence="3">
    <location>
        <position position="123"/>
    </location>
</feature>
<dbReference type="Gene3D" id="3.20.20.100">
    <property type="entry name" value="NADP-dependent oxidoreductase domain"/>
    <property type="match status" value="1"/>
</dbReference>
<dbReference type="Pfam" id="PF00248">
    <property type="entry name" value="Aldo_ket_red"/>
    <property type="match status" value="1"/>
</dbReference>
<accession>A0A937X7Z6</accession>
<proteinExistence type="predicted"/>
<evidence type="ECO:0000313" key="3">
    <source>
        <dbReference type="EMBL" id="MBM3275995.1"/>
    </source>
</evidence>
<comment type="caution">
    <text evidence="3">The sequence shown here is derived from an EMBL/GenBank/DDBJ whole genome shotgun (WGS) entry which is preliminary data.</text>
</comment>
<dbReference type="InterPro" id="IPR023210">
    <property type="entry name" value="NADP_OxRdtase_dom"/>
</dbReference>
<protein>
    <submittedName>
        <fullName evidence="3">Aldo/keto reductase</fullName>
    </submittedName>
</protein>
<sequence>MSEPVLTGSAKDMELGRTGLRVPRIGVGVMNWGDPKAFPRFNPARLAYGLAEGPEELQAAVDISLQEGARFFDTAAMYGNGESEKMLGMLTRGRDVLLASKFPISRFAKDDQVPAVLDGSLAR</sequence>
<keyword evidence="1" id="KW-0560">Oxidoreductase</keyword>
<gene>
    <name evidence="3" type="ORF">FJZ00_12645</name>
</gene>
<dbReference type="Proteomes" id="UP000703893">
    <property type="component" value="Unassembled WGS sequence"/>
</dbReference>
<dbReference type="PANTHER" id="PTHR43364">
    <property type="entry name" value="NADH-SPECIFIC METHYLGLYOXAL REDUCTASE-RELATED"/>
    <property type="match status" value="1"/>
</dbReference>
<evidence type="ECO:0000256" key="1">
    <source>
        <dbReference type="ARBA" id="ARBA00023002"/>
    </source>
</evidence>
<feature type="domain" description="NADP-dependent oxidoreductase" evidence="2">
    <location>
        <begin position="52"/>
        <end position="102"/>
    </location>
</feature>
<dbReference type="GO" id="GO:0016491">
    <property type="term" value="F:oxidoreductase activity"/>
    <property type="evidence" value="ECO:0007669"/>
    <property type="project" value="UniProtKB-KW"/>
</dbReference>
<reference evidence="3 4" key="1">
    <citation type="submission" date="2019-03" db="EMBL/GenBank/DDBJ databases">
        <title>Lake Tanganyika Metagenome-Assembled Genomes (MAGs).</title>
        <authorList>
            <person name="Tran P."/>
        </authorList>
    </citation>
    <scope>NUCLEOTIDE SEQUENCE [LARGE SCALE GENOMIC DNA]</scope>
    <source>
        <strain evidence="3">K_DeepCast_65m_m2_236</strain>
    </source>
</reference>
<name>A0A937X7Z6_9BACT</name>
<dbReference type="AlphaFoldDB" id="A0A937X7Z6"/>
<evidence type="ECO:0000313" key="4">
    <source>
        <dbReference type="Proteomes" id="UP000703893"/>
    </source>
</evidence>
<dbReference type="SUPFAM" id="SSF51430">
    <property type="entry name" value="NAD(P)-linked oxidoreductase"/>
    <property type="match status" value="1"/>
</dbReference>